<evidence type="ECO:0000313" key="3">
    <source>
        <dbReference type="Proteomes" id="UP000253209"/>
    </source>
</evidence>
<dbReference type="RefSeq" id="WP_114003715.1">
    <property type="nucleotide sequence ID" value="NZ_QGDC01000001.1"/>
</dbReference>
<accession>A0A367GUE1</accession>
<protein>
    <submittedName>
        <fullName evidence="2">Uncharacterized protein</fullName>
    </submittedName>
</protein>
<dbReference type="OrthoDB" id="1376305at2"/>
<gene>
    <name evidence="2" type="ORF">DJ568_02895</name>
</gene>
<proteinExistence type="predicted"/>
<feature type="transmembrane region" description="Helical" evidence="1">
    <location>
        <begin position="56"/>
        <end position="78"/>
    </location>
</feature>
<feature type="transmembrane region" description="Helical" evidence="1">
    <location>
        <begin position="6"/>
        <end position="26"/>
    </location>
</feature>
<evidence type="ECO:0000256" key="1">
    <source>
        <dbReference type="SAM" id="Phobius"/>
    </source>
</evidence>
<dbReference type="EMBL" id="QGDC01000001">
    <property type="protein sequence ID" value="RCH56818.1"/>
    <property type="molecule type" value="Genomic_DNA"/>
</dbReference>
<name>A0A367GUE1_9SPHI</name>
<keyword evidence="1" id="KW-0472">Membrane</keyword>
<evidence type="ECO:0000313" key="2">
    <source>
        <dbReference type="EMBL" id="RCH56818.1"/>
    </source>
</evidence>
<dbReference type="AlphaFoldDB" id="A0A367GUE1"/>
<keyword evidence="3" id="KW-1185">Reference proteome</keyword>
<reference evidence="2 3" key="1">
    <citation type="submission" date="2018-05" db="EMBL/GenBank/DDBJ databases">
        <title>Mucilaginibacter hurinus sp. nov., isolated from briquette warehouse soil.</title>
        <authorList>
            <person name="Choi L."/>
        </authorList>
    </citation>
    <scope>NUCLEOTIDE SEQUENCE [LARGE SCALE GENOMIC DNA]</scope>
    <source>
        <strain evidence="2 3">ZR32</strain>
    </source>
</reference>
<sequence length="83" mass="9321">MKTQHSYTIPCAMILIALCLFIRYTIGRRRFNRRGVTGLQQFSSYHRLVVTTTIELILMIAANLCGLAGLFLLAVAGINHLKL</sequence>
<comment type="caution">
    <text evidence="2">The sequence shown here is derived from an EMBL/GenBank/DDBJ whole genome shotgun (WGS) entry which is preliminary data.</text>
</comment>
<keyword evidence="1" id="KW-1133">Transmembrane helix</keyword>
<keyword evidence="1" id="KW-0812">Transmembrane</keyword>
<organism evidence="2 3">
    <name type="scientific">Mucilaginibacter hurinus</name>
    <dbReference type="NCBI Taxonomy" id="2201324"/>
    <lineage>
        <taxon>Bacteria</taxon>
        <taxon>Pseudomonadati</taxon>
        <taxon>Bacteroidota</taxon>
        <taxon>Sphingobacteriia</taxon>
        <taxon>Sphingobacteriales</taxon>
        <taxon>Sphingobacteriaceae</taxon>
        <taxon>Mucilaginibacter</taxon>
    </lineage>
</organism>
<dbReference type="Proteomes" id="UP000253209">
    <property type="component" value="Unassembled WGS sequence"/>
</dbReference>